<dbReference type="EMBL" id="AEKO01000004">
    <property type="protein sequence ID" value="EFQ60049.1"/>
    <property type="molecule type" value="Genomic_DNA"/>
</dbReference>
<proteinExistence type="predicted"/>
<evidence type="ECO:0000313" key="2">
    <source>
        <dbReference type="Proteomes" id="UP000004896"/>
    </source>
</evidence>
<accession>E3CNL5</accession>
<organism evidence="1 2">
    <name type="scientific">Streptococcus vestibularis F0396</name>
    <dbReference type="NCBI Taxonomy" id="904306"/>
    <lineage>
        <taxon>Bacteria</taxon>
        <taxon>Bacillati</taxon>
        <taxon>Bacillota</taxon>
        <taxon>Bacilli</taxon>
        <taxon>Lactobacillales</taxon>
        <taxon>Streptococcaceae</taxon>
        <taxon>Streptococcus</taxon>
    </lineage>
</organism>
<name>E3CNL5_STRVE</name>
<dbReference type="AlphaFoldDB" id="E3CNL5"/>
<reference evidence="1 2" key="1">
    <citation type="submission" date="2010-10" db="EMBL/GenBank/DDBJ databases">
        <authorList>
            <person name="Durkin A.S."/>
            <person name="Madupu R."/>
            <person name="Torralba M."/>
            <person name="Gillis M."/>
            <person name="Methe B."/>
            <person name="Sutton G."/>
            <person name="Nelson K.E."/>
        </authorList>
    </citation>
    <scope>NUCLEOTIDE SEQUENCE [LARGE SCALE GENOMIC DNA]</scope>
    <source>
        <strain evidence="1 2">F0396</strain>
    </source>
</reference>
<protein>
    <submittedName>
        <fullName evidence="1">Uncharacterized protein</fullName>
    </submittedName>
</protein>
<dbReference type="Proteomes" id="UP000004896">
    <property type="component" value="Unassembled WGS sequence"/>
</dbReference>
<gene>
    <name evidence="1" type="ORF">HMPREF9192_0516</name>
</gene>
<evidence type="ECO:0000313" key="1">
    <source>
        <dbReference type="EMBL" id="EFQ60049.1"/>
    </source>
</evidence>
<sequence length="40" mass="4745">MLIVRHQLRKLIFLQLKPRQNQPIKSAQWDLNVIGGCLFK</sequence>
<comment type="caution">
    <text evidence="1">The sequence shown here is derived from an EMBL/GenBank/DDBJ whole genome shotgun (WGS) entry which is preliminary data.</text>
</comment>